<dbReference type="SMART" id="SM00233">
    <property type="entry name" value="PH"/>
    <property type="match status" value="2"/>
</dbReference>
<feature type="region of interest" description="Disordered" evidence="1">
    <location>
        <begin position="968"/>
        <end position="987"/>
    </location>
</feature>
<feature type="compositionally biased region" description="Polar residues" evidence="1">
    <location>
        <begin position="216"/>
        <end position="228"/>
    </location>
</feature>
<feature type="compositionally biased region" description="Basic residues" evidence="1">
    <location>
        <begin position="165"/>
        <end position="175"/>
    </location>
</feature>
<feature type="compositionally biased region" description="Polar residues" evidence="1">
    <location>
        <begin position="190"/>
        <end position="203"/>
    </location>
</feature>
<evidence type="ECO:0000313" key="4">
    <source>
        <dbReference type="Proteomes" id="UP000799776"/>
    </source>
</evidence>
<gene>
    <name evidence="3" type="ORF">K490DRAFT_72371</name>
</gene>
<dbReference type="PANTHER" id="PTHR28076">
    <property type="entry name" value="SPORULATION-SPECIFIC PROTEIN 71"/>
    <property type="match status" value="1"/>
</dbReference>
<dbReference type="InterPro" id="IPR011993">
    <property type="entry name" value="PH-like_dom_sf"/>
</dbReference>
<feature type="compositionally biased region" description="Basic and acidic residues" evidence="1">
    <location>
        <begin position="83"/>
        <end position="99"/>
    </location>
</feature>
<dbReference type="Pfam" id="PF15404">
    <property type="entry name" value="PH_4"/>
    <property type="match status" value="1"/>
</dbReference>
<dbReference type="GO" id="GO:0005628">
    <property type="term" value="C:prospore membrane"/>
    <property type="evidence" value="ECO:0007669"/>
    <property type="project" value="TreeGrafter"/>
</dbReference>
<keyword evidence="4" id="KW-1185">Reference proteome</keyword>
<accession>A0A6A5YD91</accession>
<evidence type="ECO:0000313" key="3">
    <source>
        <dbReference type="EMBL" id="KAF2089668.1"/>
    </source>
</evidence>
<dbReference type="AlphaFoldDB" id="A0A6A5YD91"/>
<evidence type="ECO:0000256" key="1">
    <source>
        <dbReference type="SAM" id="MobiDB-lite"/>
    </source>
</evidence>
<name>A0A6A5YD91_9PEZI</name>
<dbReference type="EMBL" id="ML978714">
    <property type="protein sequence ID" value="KAF2089668.1"/>
    <property type="molecule type" value="Genomic_DNA"/>
</dbReference>
<dbReference type="Proteomes" id="UP000799776">
    <property type="component" value="Unassembled WGS sequence"/>
</dbReference>
<dbReference type="Pfam" id="PF15407">
    <property type="entry name" value="Spo7_2_N"/>
    <property type="match status" value="1"/>
</dbReference>
<dbReference type="GO" id="GO:1902657">
    <property type="term" value="P:protein localization to prospore membrane"/>
    <property type="evidence" value="ECO:0007669"/>
    <property type="project" value="InterPro"/>
</dbReference>
<dbReference type="InterPro" id="IPR001849">
    <property type="entry name" value="PH_domain"/>
</dbReference>
<sequence length="1036" mass="117574">MNQSALDPESYTAQRLQHATPEHLHLTTRRCFIGPIPEGWLKSHRRDWYKHHLHLNYSSRAATFTAPENTSHSRRTTGLDTPRASRDYRASFPRPRDTTLAEEDEEELDGTEVAYTKDGALEGLPTITVPRSSNPDNEIVNPDLTSSTRHEVDSGSKSGILKSKNNSKKRPKIKKRASDSFVTAFEAPATQLSPQIDPNSPGESTPGFAAPEGGDASTSSLLPHNTNLGAPATPLEAEPDVAISHEQASRGVVKFSVPDEPKRAELQAKARLRQMSLRRATTRLRRSKTQDGQIIKMEKMLVRVETTLAQLDDEFDENEGHGIESSTTEKWREYMVVCRESASEEAEFLLQMYKTRVIPAVEKQTKVKKRSKHEVPLSRKITKVNLYSSLDKTVVVWTRWRKGTRIYIMRPRSTTDAVEWYTFLRNILGWHRTSELQINIPDLDVSLRLDNPFERLESSTELEEAAEGNAAALKKTIQEEQAVAQSIIKRSLDLLMQSDAYKDVIEAWSKGERIGLAWKRYDRLEWIHGNNEKKMYGSMAMQKTHELELRPKEHYPTKAQVSELDEPLKEPAPVEGFLIRLTSQRGLDQRLGRMFFKRLYFSTHNQYLVFSRPAKAVPPPPPKFPGSRGPRIPTAREITEGIPIIYAVNPYPIADGQIDWLRSDSLGAPEDLRHHDRDAFEESQRNSNILLAADGYINLCNVKKVRKVKRGATAVDEHIDEGSDVDFDAEVEDTMGDDGVTTEFDDNRTFEMVLRNGLVVRLQAYNEETKKEWIRRLRDLVKYWKHRSAGDMELLKSVRSQNLKALGIDEETEALMGQFARKWEVTHTHASPSLYNMCGISACRTIHISGTLYRKPRRHGTFTRCSVILTSGHLLIFQDSLRKPTGKQIAHIHHEHIVSTPLKDCYLYSGLLTENDLLYQNRTFDNNKPGHSALPRLWREDGWTSADEESMTCFVLWHGKRKSLFRREGAMGGGGASGGSGSEGEGKRTRFKVVSQLGTTGNTVVFKARSRAERDHWVLAIQTEIERMNLPSSPFP</sequence>
<feature type="domain" description="PH" evidence="2">
    <location>
        <begin position="845"/>
        <end position="1026"/>
    </location>
</feature>
<feature type="region of interest" description="Disordered" evidence="1">
    <location>
        <begin position="65"/>
        <end position="234"/>
    </location>
</feature>
<dbReference type="Pfam" id="PF23207">
    <property type="entry name" value="PH_SPO71"/>
    <property type="match status" value="1"/>
</dbReference>
<evidence type="ECO:0000259" key="2">
    <source>
        <dbReference type="PROSITE" id="PS50003"/>
    </source>
</evidence>
<protein>
    <recommendedName>
        <fullName evidence="2">PH domain-containing protein</fullName>
    </recommendedName>
</protein>
<dbReference type="InterPro" id="IPR029217">
    <property type="entry name" value="Spo7_2_N"/>
</dbReference>
<dbReference type="InterPro" id="IPR040345">
    <property type="entry name" value="Mug56/Spo71"/>
</dbReference>
<dbReference type="InterPro" id="IPR057379">
    <property type="entry name" value="PH_SPO71"/>
</dbReference>
<feature type="compositionally biased region" description="Gly residues" evidence="1">
    <location>
        <begin position="970"/>
        <end position="983"/>
    </location>
</feature>
<dbReference type="Gene3D" id="2.30.29.30">
    <property type="entry name" value="Pleckstrin-homology domain (PH domain)/Phosphotyrosine-binding domain (PTB)"/>
    <property type="match status" value="1"/>
</dbReference>
<organism evidence="3 4">
    <name type="scientific">Saccharata proteae CBS 121410</name>
    <dbReference type="NCBI Taxonomy" id="1314787"/>
    <lineage>
        <taxon>Eukaryota</taxon>
        <taxon>Fungi</taxon>
        <taxon>Dikarya</taxon>
        <taxon>Ascomycota</taxon>
        <taxon>Pezizomycotina</taxon>
        <taxon>Dothideomycetes</taxon>
        <taxon>Dothideomycetes incertae sedis</taxon>
        <taxon>Botryosphaeriales</taxon>
        <taxon>Saccharataceae</taxon>
        <taxon>Saccharata</taxon>
    </lineage>
</organism>
<feature type="compositionally biased region" description="Acidic residues" evidence="1">
    <location>
        <begin position="100"/>
        <end position="110"/>
    </location>
</feature>
<proteinExistence type="predicted"/>
<dbReference type="PANTHER" id="PTHR28076:SF1">
    <property type="entry name" value="PROSPORE MEMBRANE ADAPTER PROTEIN SPO71"/>
    <property type="match status" value="1"/>
</dbReference>
<reference evidence="3" key="1">
    <citation type="journal article" date="2020" name="Stud. Mycol.">
        <title>101 Dothideomycetes genomes: a test case for predicting lifestyles and emergence of pathogens.</title>
        <authorList>
            <person name="Haridas S."/>
            <person name="Albert R."/>
            <person name="Binder M."/>
            <person name="Bloem J."/>
            <person name="Labutti K."/>
            <person name="Salamov A."/>
            <person name="Andreopoulos B."/>
            <person name="Baker S."/>
            <person name="Barry K."/>
            <person name="Bills G."/>
            <person name="Bluhm B."/>
            <person name="Cannon C."/>
            <person name="Castanera R."/>
            <person name="Culley D."/>
            <person name="Daum C."/>
            <person name="Ezra D."/>
            <person name="Gonzalez J."/>
            <person name="Henrissat B."/>
            <person name="Kuo A."/>
            <person name="Liang C."/>
            <person name="Lipzen A."/>
            <person name="Lutzoni F."/>
            <person name="Magnuson J."/>
            <person name="Mondo S."/>
            <person name="Nolan M."/>
            <person name="Ohm R."/>
            <person name="Pangilinan J."/>
            <person name="Park H.-J."/>
            <person name="Ramirez L."/>
            <person name="Alfaro M."/>
            <person name="Sun H."/>
            <person name="Tritt A."/>
            <person name="Yoshinaga Y."/>
            <person name="Zwiers L.-H."/>
            <person name="Turgeon B."/>
            <person name="Goodwin S."/>
            <person name="Spatafora J."/>
            <person name="Crous P."/>
            <person name="Grigoriev I."/>
        </authorList>
    </citation>
    <scope>NUCLEOTIDE SEQUENCE</scope>
    <source>
        <strain evidence="3">CBS 121410</strain>
    </source>
</reference>
<dbReference type="SUPFAM" id="SSF50729">
    <property type="entry name" value="PH domain-like"/>
    <property type="match status" value="1"/>
</dbReference>
<dbReference type="PROSITE" id="PS50003">
    <property type="entry name" value="PH_DOMAIN"/>
    <property type="match status" value="2"/>
</dbReference>
<dbReference type="OrthoDB" id="5579281at2759"/>
<feature type="domain" description="PH" evidence="2">
    <location>
        <begin position="571"/>
        <end position="782"/>
    </location>
</feature>
<dbReference type="InterPro" id="IPR039486">
    <property type="entry name" value="Mug56/Spo71_PH"/>
</dbReference>
<dbReference type="SMART" id="SM01316">
    <property type="entry name" value="Spo7_2_N"/>
    <property type="match status" value="1"/>
</dbReference>